<sequence length="516" mass="56185">MRLRLYYELNVTLLNAHAINLPTLDQLKTISKDLGFQLTDEKLLQYKEHMKGAQKAYQRVSELVEPTLEVKYPRTPGHRPKNDKNDNPNNAWAWRTDIQGAKEGKLYGRTVAIKDSIAVAGVPMSNGGKIFQGYVPEFDATCVTRVLDAGGRITGKSQCEDMTFSANSFTSPFPVTNPADPTRSSGGSCSGSGALLANGQVDLAVGADTAGSIRVPASWCGIVGFKPTYGLVPCSGACFLDPTLDHIGPMARTVDDCALLLEVLVGYDGFDSTTLSDRPVQEYSRLVTKGVAGLKVGFLKEGFEGCESDVEQVVKTTADMLRNAGATVEDISLPMHKDAMPLFHALTEGIYIQSFYGGSMGKSFYPNSITDHYRKAIKTRPFDLPITRQANALWGEFTKRFYDGKFYGKAQNLCKALTDEYNRALEKVDVLIMPTCHYKAPKLPAVSLDDVNELLTEAFSMVRNTVASNCTGHPSISVNVGFSEGLPVGALITGRRHEDATVLRVAKTLESGPRPL</sequence>
<protein>
    <recommendedName>
        <fullName evidence="2">Amidase domain-containing protein</fullName>
    </recommendedName>
</protein>
<dbReference type="GO" id="GO:0003824">
    <property type="term" value="F:catalytic activity"/>
    <property type="evidence" value="ECO:0007669"/>
    <property type="project" value="InterPro"/>
</dbReference>
<organism evidence="3 4">
    <name type="scientific">Owenia fusiformis</name>
    <name type="common">Polychaete worm</name>
    <dbReference type="NCBI Taxonomy" id="6347"/>
    <lineage>
        <taxon>Eukaryota</taxon>
        <taxon>Metazoa</taxon>
        <taxon>Spiralia</taxon>
        <taxon>Lophotrochozoa</taxon>
        <taxon>Annelida</taxon>
        <taxon>Polychaeta</taxon>
        <taxon>Sedentaria</taxon>
        <taxon>Canalipalpata</taxon>
        <taxon>Sabellida</taxon>
        <taxon>Oweniida</taxon>
        <taxon>Oweniidae</taxon>
        <taxon>Owenia</taxon>
    </lineage>
</organism>
<dbReference type="OrthoDB" id="566138at2759"/>
<reference evidence="3" key="1">
    <citation type="submission" date="2022-03" db="EMBL/GenBank/DDBJ databases">
        <authorList>
            <person name="Martin C."/>
        </authorList>
    </citation>
    <scope>NUCLEOTIDE SEQUENCE</scope>
</reference>
<dbReference type="PANTHER" id="PTHR11895">
    <property type="entry name" value="TRANSAMIDASE"/>
    <property type="match status" value="1"/>
</dbReference>
<dbReference type="Pfam" id="PF01425">
    <property type="entry name" value="Amidase"/>
    <property type="match status" value="1"/>
</dbReference>
<dbReference type="InterPro" id="IPR036928">
    <property type="entry name" value="AS_sf"/>
</dbReference>
<gene>
    <name evidence="3" type="ORF">OFUS_LOCUS24874</name>
</gene>
<dbReference type="InterPro" id="IPR023631">
    <property type="entry name" value="Amidase_dom"/>
</dbReference>
<evidence type="ECO:0000259" key="2">
    <source>
        <dbReference type="Pfam" id="PF01425"/>
    </source>
</evidence>
<comment type="caution">
    <text evidence="3">The sequence shown here is derived from an EMBL/GenBank/DDBJ whole genome shotgun (WGS) entry which is preliminary data.</text>
</comment>
<dbReference type="EMBL" id="CAIIXF020000012">
    <property type="protein sequence ID" value="CAH1801052.1"/>
    <property type="molecule type" value="Genomic_DNA"/>
</dbReference>
<dbReference type="InterPro" id="IPR000120">
    <property type="entry name" value="Amidase"/>
</dbReference>
<name>A0A8S4Q570_OWEFU</name>
<proteinExistence type="predicted"/>
<keyword evidence="4" id="KW-1185">Reference proteome</keyword>
<dbReference type="Gene3D" id="3.90.1300.10">
    <property type="entry name" value="Amidase signature (AS) domain"/>
    <property type="match status" value="1"/>
</dbReference>
<dbReference type="NCBIfam" id="NF005565">
    <property type="entry name" value="PRK07235.1"/>
    <property type="match status" value="1"/>
</dbReference>
<feature type="region of interest" description="Disordered" evidence="1">
    <location>
        <begin position="72"/>
        <end position="91"/>
    </location>
</feature>
<dbReference type="PANTHER" id="PTHR11895:SF170">
    <property type="entry name" value="AMIDASE"/>
    <property type="match status" value="1"/>
</dbReference>
<dbReference type="SUPFAM" id="SSF75304">
    <property type="entry name" value="Amidase signature (AS) enzymes"/>
    <property type="match status" value="1"/>
</dbReference>
<evidence type="ECO:0000313" key="3">
    <source>
        <dbReference type="EMBL" id="CAH1801052.1"/>
    </source>
</evidence>
<feature type="domain" description="Amidase" evidence="2">
    <location>
        <begin position="93"/>
        <end position="503"/>
    </location>
</feature>
<evidence type="ECO:0000313" key="4">
    <source>
        <dbReference type="Proteomes" id="UP000749559"/>
    </source>
</evidence>
<evidence type="ECO:0000256" key="1">
    <source>
        <dbReference type="SAM" id="MobiDB-lite"/>
    </source>
</evidence>
<dbReference type="AlphaFoldDB" id="A0A8S4Q570"/>
<dbReference type="Proteomes" id="UP000749559">
    <property type="component" value="Unassembled WGS sequence"/>
</dbReference>
<accession>A0A8S4Q570</accession>